<reference evidence="7 8" key="1">
    <citation type="submission" date="2014-02" db="EMBL/GenBank/DDBJ databases">
        <title>Expanding our view of genomic diversity in Candidatus Accumulibacter clades.</title>
        <authorList>
            <person name="Skennerton C.T."/>
            <person name="Barr J.J."/>
            <person name="Slater F.R."/>
            <person name="Bond P.L."/>
            <person name="Tyson G.W."/>
        </authorList>
    </citation>
    <scope>NUCLEOTIDE SEQUENCE [LARGE SCALE GENOMIC DNA]</scope>
    <source>
        <strain evidence="8">BA-92</strain>
    </source>
</reference>
<dbReference type="GO" id="GO:0005886">
    <property type="term" value="C:plasma membrane"/>
    <property type="evidence" value="ECO:0007669"/>
    <property type="project" value="UniProtKB-SubCell"/>
</dbReference>
<dbReference type="GO" id="GO:0016757">
    <property type="term" value="F:glycosyltransferase activity"/>
    <property type="evidence" value="ECO:0007669"/>
    <property type="project" value="UniProtKB-KW"/>
</dbReference>
<name>A0A011NHQ6_9PROT</name>
<dbReference type="InterPro" id="IPR001173">
    <property type="entry name" value="Glyco_trans_2-like"/>
</dbReference>
<dbReference type="PANTHER" id="PTHR43646">
    <property type="entry name" value="GLYCOSYLTRANSFERASE"/>
    <property type="match status" value="1"/>
</dbReference>
<dbReference type="AlphaFoldDB" id="A0A011NHQ6"/>
<dbReference type="PATRIC" id="fig|1454003.3.peg.781"/>
<keyword evidence="3 7" id="KW-0328">Glycosyltransferase</keyword>
<dbReference type="InterPro" id="IPR026461">
    <property type="entry name" value="Trfase_2_rSAM/seldom_assoc"/>
</dbReference>
<evidence type="ECO:0000256" key="5">
    <source>
        <dbReference type="ARBA" id="ARBA00023136"/>
    </source>
</evidence>
<dbReference type="CDD" id="cd02522">
    <property type="entry name" value="GT_2_like_a"/>
    <property type="match status" value="1"/>
</dbReference>
<gene>
    <name evidence="7" type="primary">pgaC_1</name>
    <name evidence="7" type="ORF">AW10_00761</name>
</gene>
<evidence type="ECO:0000313" key="7">
    <source>
        <dbReference type="EMBL" id="EXI82313.1"/>
    </source>
</evidence>
<evidence type="ECO:0000256" key="2">
    <source>
        <dbReference type="ARBA" id="ARBA00022475"/>
    </source>
</evidence>
<dbReference type="STRING" id="1454003.AW10_00761"/>
<keyword evidence="5" id="KW-0472">Membrane</keyword>
<evidence type="ECO:0000259" key="6">
    <source>
        <dbReference type="Pfam" id="PF00535"/>
    </source>
</evidence>
<evidence type="ECO:0000256" key="4">
    <source>
        <dbReference type="ARBA" id="ARBA00022679"/>
    </source>
</evidence>
<comment type="caution">
    <text evidence="7">The sequence shown here is derived from an EMBL/GenBank/DDBJ whole genome shotgun (WGS) entry which is preliminary data.</text>
</comment>
<dbReference type="EMBL" id="JEMX01000012">
    <property type="protein sequence ID" value="EXI82313.1"/>
    <property type="molecule type" value="Genomic_DNA"/>
</dbReference>
<comment type="subcellular location">
    <subcellularLocation>
        <location evidence="1">Cell membrane</location>
    </subcellularLocation>
</comment>
<sequence length="236" mass="25699">MTTPEESPFLSLILPVLNEAATVVSQLSKLQDLRARGAELLVVDGGSSDGTRALVVASADRLLDAPRGRALQMNAGALASRGEVLLFVHADTTLPPDADALIREAIAGGAAWGRFDVSIDSRHPLLRVVAAMMNWRSRLTGIATGDQAIFVRRDAFLAVGAFPGVALMEDIALCKRLKRIARPACLRARVTTSGRRWEKHGVLRTIVLMWRLRASYFFGADPQQLALRYGYSPRQP</sequence>
<dbReference type="Proteomes" id="UP000021816">
    <property type="component" value="Unassembled WGS sequence"/>
</dbReference>
<dbReference type="EC" id="2.4.1.-" evidence="7"/>
<protein>
    <submittedName>
        <fullName evidence="7">Poly-beta-1,6-N-acetyl-D-glucosamine synthase</fullName>
        <ecNumber evidence="7">2.4.1.-</ecNumber>
    </submittedName>
</protein>
<dbReference type="InterPro" id="IPR029044">
    <property type="entry name" value="Nucleotide-diphossugar_trans"/>
</dbReference>
<dbReference type="Pfam" id="PF00535">
    <property type="entry name" value="Glycos_transf_2"/>
    <property type="match status" value="1"/>
</dbReference>
<evidence type="ECO:0000313" key="8">
    <source>
        <dbReference type="Proteomes" id="UP000021816"/>
    </source>
</evidence>
<dbReference type="NCBIfam" id="TIGR04283">
    <property type="entry name" value="glyco_like_mftF"/>
    <property type="match status" value="1"/>
</dbReference>
<dbReference type="SUPFAM" id="SSF53448">
    <property type="entry name" value="Nucleotide-diphospho-sugar transferases"/>
    <property type="match status" value="1"/>
</dbReference>
<keyword evidence="2" id="KW-1003">Cell membrane</keyword>
<keyword evidence="4 7" id="KW-0808">Transferase</keyword>
<feature type="domain" description="Glycosyltransferase 2-like" evidence="6">
    <location>
        <begin position="11"/>
        <end position="127"/>
    </location>
</feature>
<organism evidence="7 8">
    <name type="scientific">Candidatus Accumulibacter appositus</name>
    <dbReference type="NCBI Taxonomy" id="1454003"/>
    <lineage>
        <taxon>Bacteria</taxon>
        <taxon>Pseudomonadati</taxon>
        <taxon>Pseudomonadota</taxon>
        <taxon>Betaproteobacteria</taxon>
        <taxon>Candidatus Accumulibacter</taxon>
    </lineage>
</organism>
<proteinExistence type="predicted"/>
<dbReference type="PANTHER" id="PTHR43646:SF2">
    <property type="entry name" value="GLYCOSYLTRANSFERASE 2-LIKE DOMAIN-CONTAINING PROTEIN"/>
    <property type="match status" value="1"/>
</dbReference>
<accession>A0A011NHQ6</accession>
<dbReference type="Gene3D" id="3.90.550.10">
    <property type="entry name" value="Spore Coat Polysaccharide Biosynthesis Protein SpsA, Chain A"/>
    <property type="match status" value="1"/>
</dbReference>
<evidence type="ECO:0000256" key="3">
    <source>
        <dbReference type="ARBA" id="ARBA00022676"/>
    </source>
</evidence>
<evidence type="ECO:0000256" key="1">
    <source>
        <dbReference type="ARBA" id="ARBA00004236"/>
    </source>
</evidence>